<reference evidence="2" key="2">
    <citation type="submission" date="2025-08" db="UniProtKB">
        <authorList>
            <consortium name="Ensembl"/>
        </authorList>
    </citation>
    <scope>IDENTIFICATION</scope>
</reference>
<dbReference type="InterPro" id="IPR030417">
    <property type="entry name" value="MS4A"/>
</dbReference>
<name>A0A5F4W7Y3_CALJA</name>
<keyword evidence="1" id="KW-0472">Membrane</keyword>
<feature type="transmembrane region" description="Helical" evidence="1">
    <location>
        <begin position="127"/>
        <end position="149"/>
    </location>
</feature>
<dbReference type="PANTHER" id="PTHR23320:SF164">
    <property type="entry name" value="MEMBRANE-SPANNING 4-DOMAINS, SUBFAMILY A, MEMBER 20"/>
    <property type="match status" value="1"/>
</dbReference>
<accession>A0A5F4W7Y3</accession>
<dbReference type="RefSeq" id="XP_009006503.1">
    <property type="nucleotide sequence ID" value="XM_009008255.4"/>
</dbReference>
<feature type="transmembrane region" description="Helical" evidence="1">
    <location>
        <begin position="86"/>
        <end position="107"/>
    </location>
</feature>
<feature type="transmembrane region" description="Helical" evidence="1">
    <location>
        <begin position="12"/>
        <end position="35"/>
    </location>
</feature>
<dbReference type="Ensembl" id="ENSCJAT00000091654.2">
    <property type="protein sequence ID" value="ENSCJAP00000073961.1"/>
    <property type="gene ID" value="ENSCJAG00000068743.2"/>
</dbReference>
<evidence type="ECO:0000313" key="3">
    <source>
        <dbReference type="Proteomes" id="UP000008225"/>
    </source>
</evidence>
<dbReference type="KEGG" id="cjc:103796335"/>
<evidence type="ECO:0000256" key="1">
    <source>
        <dbReference type="SAM" id="Phobius"/>
    </source>
</evidence>
<dbReference type="GeneTree" id="ENSGT00900000141767"/>
<dbReference type="Proteomes" id="UP000008225">
    <property type="component" value="Chromosome 11"/>
</dbReference>
<protein>
    <submittedName>
        <fullName evidence="2">Uncharacterized protein</fullName>
    </submittedName>
</protein>
<keyword evidence="3" id="KW-1185">Reference proteome</keyword>
<reference evidence="2" key="1">
    <citation type="submission" date="2009-03" db="EMBL/GenBank/DDBJ databases">
        <authorList>
            <person name="Warren W."/>
            <person name="Ye L."/>
            <person name="Minx P."/>
            <person name="Worley K."/>
            <person name="Gibbs R."/>
            <person name="Wilson R.K."/>
        </authorList>
    </citation>
    <scope>NUCLEOTIDE SEQUENCE [LARGE SCALE GENOMIC DNA]</scope>
</reference>
<organism evidence="2 3">
    <name type="scientific">Callithrix jacchus</name>
    <name type="common">White-tufted-ear marmoset</name>
    <name type="synonym">Simia Jacchus</name>
    <dbReference type="NCBI Taxonomy" id="9483"/>
    <lineage>
        <taxon>Eukaryota</taxon>
        <taxon>Metazoa</taxon>
        <taxon>Chordata</taxon>
        <taxon>Craniata</taxon>
        <taxon>Vertebrata</taxon>
        <taxon>Euteleostomi</taxon>
        <taxon>Mammalia</taxon>
        <taxon>Eutheria</taxon>
        <taxon>Euarchontoglires</taxon>
        <taxon>Primates</taxon>
        <taxon>Haplorrhini</taxon>
        <taxon>Platyrrhini</taxon>
        <taxon>Cebidae</taxon>
        <taxon>Callitrichinae</taxon>
        <taxon>Callithrix</taxon>
        <taxon>Callithrix</taxon>
    </lineage>
</organism>
<dbReference type="RefSeq" id="XP_035118724.1">
    <property type="nucleotide sequence ID" value="XM_035262833.2"/>
</dbReference>
<dbReference type="RefSeq" id="XP_035118723.1">
    <property type="nucleotide sequence ID" value="XM_035262832.2"/>
</dbReference>
<sequence>MPRRFILKEGTKAMGAVQIMIGLIHSALGTLWIHWLLIGADSSRPGLIPIIVVAIYSFLSSFFFVNSGSSSVIQKPVTRYKLTVAIVMNSITVCVTSLGIFVLSIEIATFESNATTYNWSNMAGMILLQYLLLCTILEMTIVIIIIRWVTEAFRHEKYTEDSTSPSEMSLSESLEIIPSTISISF</sequence>
<dbReference type="GeneID" id="103796335"/>
<dbReference type="InParanoid" id="A0A5F4W7Y3"/>
<gene>
    <name evidence="2" type="primary">LOC103796335</name>
</gene>
<keyword evidence="1" id="KW-1133">Transmembrane helix</keyword>
<proteinExistence type="predicted"/>
<evidence type="ECO:0000313" key="2">
    <source>
        <dbReference type="Ensembl" id="ENSCJAP00000073961.1"/>
    </source>
</evidence>
<reference evidence="2" key="3">
    <citation type="submission" date="2025-09" db="UniProtKB">
        <authorList>
            <consortium name="Ensembl"/>
        </authorList>
    </citation>
    <scope>IDENTIFICATION</scope>
</reference>
<dbReference type="AlphaFoldDB" id="A0A5F4W7Y3"/>
<dbReference type="OrthoDB" id="8951938at2759"/>
<keyword evidence="1" id="KW-0812">Transmembrane</keyword>
<dbReference type="PANTHER" id="PTHR23320">
    <property type="entry name" value="MEMBRANE-SPANNING 4-DOMAINS SUBFAMILY A MS4A -RELATED"/>
    <property type="match status" value="1"/>
</dbReference>
<dbReference type="OMA" id="YIWSNMA"/>
<feature type="transmembrane region" description="Helical" evidence="1">
    <location>
        <begin position="47"/>
        <end position="65"/>
    </location>
</feature>